<comment type="catalytic activity">
    <reaction evidence="6">
        <text>a purine 2'-deoxyribonucleoside 5'-phosphate + H2O = a purine nucleobase + 2-deoxy-D-ribose 5-phosphate</text>
        <dbReference type="Rhea" id="RHEA:51132"/>
        <dbReference type="ChEBI" id="CHEBI:15377"/>
        <dbReference type="ChEBI" id="CHEBI:26386"/>
        <dbReference type="ChEBI" id="CHEBI:62877"/>
        <dbReference type="ChEBI" id="CHEBI:142198"/>
    </reaction>
</comment>
<feature type="binding site" description="in other chain" evidence="6">
    <location>
        <position position="80"/>
    </location>
    <ligand>
        <name>substrate</name>
        <note>ligand shared between homodimeric partners</note>
    </ligand>
</feature>
<dbReference type="RefSeq" id="WP_169666909.1">
    <property type="nucleotide sequence ID" value="NZ_CP076132.1"/>
</dbReference>
<evidence type="ECO:0000256" key="4">
    <source>
        <dbReference type="ARBA" id="ARBA00023295"/>
    </source>
</evidence>
<evidence type="ECO:0000256" key="5">
    <source>
        <dbReference type="ARBA" id="ARBA00047460"/>
    </source>
</evidence>
<feature type="binding site" evidence="6">
    <location>
        <begin position="101"/>
        <end position="103"/>
    </location>
    <ligand>
        <name>substrate</name>
        <note>ligand shared between homodimeric partners</note>
    </ligand>
</feature>
<dbReference type="GO" id="GO:0009116">
    <property type="term" value="P:nucleoside metabolic process"/>
    <property type="evidence" value="ECO:0007669"/>
    <property type="project" value="UniProtKB-UniRule"/>
</dbReference>
<evidence type="ECO:0000256" key="2">
    <source>
        <dbReference type="ARBA" id="ARBA00022801"/>
    </source>
</evidence>
<evidence type="ECO:0000313" key="7">
    <source>
        <dbReference type="EMBL" id="QWG01674.1"/>
    </source>
</evidence>
<comment type="catalytic activity">
    <reaction evidence="6">
        <text>a pyrimidine 2'-deoxyribonucleoside 5'-phosphate + H2O = a pyrimidine nucleobase + 2-deoxy-D-ribose 5-phosphate</text>
        <dbReference type="Rhea" id="RHEA:57852"/>
        <dbReference type="ChEBI" id="CHEBI:15377"/>
        <dbReference type="ChEBI" id="CHEBI:26432"/>
        <dbReference type="ChEBI" id="CHEBI:62877"/>
        <dbReference type="ChEBI" id="CHEBI:142209"/>
    </reaction>
</comment>
<dbReference type="AlphaFoldDB" id="A0AAX1N2D5"/>
<dbReference type="InterPro" id="IPR051239">
    <property type="entry name" value="2'-dNMP_N-hydrolase"/>
</dbReference>
<keyword evidence="3 6" id="KW-0546">Nucleotide metabolism</keyword>
<sequence>MKIYFSGSIRGGRQDAQLYQEIISHLKNYGEVLTEHIGQMDLQEDAITDIEIHNQDMAWLIASDVIIADVTVPSLGVGYEIGRGLEMKKPIYCFHRGEKTSAMISGCKEISTYKYETLEEVKGLIDGVFEKFQD</sequence>
<dbReference type="GO" id="GO:0070694">
    <property type="term" value="F:5-hydroxymethyl-dUMP N-hydrolase activity"/>
    <property type="evidence" value="ECO:0007669"/>
    <property type="project" value="InterPro"/>
</dbReference>
<keyword evidence="8" id="KW-1185">Reference proteome</keyword>
<dbReference type="InterPro" id="IPR007710">
    <property type="entry name" value="Nucleoside_deoxyribTrfase"/>
</dbReference>
<comment type="function">
    <text evidence="6">Catalyzes the cleavage of the N-glycosidic bond of deoxyribonucleoside 5'-monophosphates to yield deoxyribose 5-phosphate and a purine or pyrimidine base.</text>
</comment>
<dbReference type="PANTHER" id="PTHR15364">
    <property type="entry name" value="2'-DEOXYNUCLEOSIDE 5'-PHOSPHATE N-HYDROLASE 1"/>
    <property type="match status" value="1"/>
</dbReference>
<reference evidence="7 8" key="1">
    <citation type="submission" date="2021-05" db="EMBL/GenBank/DDBJ databases">
        <title>Comparative genomic studies on the polysaccharide-degrading batcterial strains of the Flammeovirga genus.</title>
        <authorList>
            <person name="Zewei F."/>
            <person name="Zheng Z."/>
            <person name="Yu L."/>
            <person name="Ruyue G."/>
            <person name="Yanhong M."/>
            <person name="Yuanyuan C."/>
            <person name="Jingyan G."/>
            <person name="Wenjun H."/>
        </authorList>
    </citation>
    <scope>NUCLEOTIDE SEQUENCE [LARGE SCALE GENOMIC DNA]</scope>
    <source>
        <strain evidence="7 8">NBRC:100898</strain>
    </source>
</reference>
<keyword evidence="2 6" id="KW-0378">Hydrolase</keyword>
<dbReference type="SUPFAM" id="SSF52309">
    <property type="entry name" value="N-(deoxy)ribosyltransferase-like"/>
    <property type="match status" value="1"/>
</dbReference>
<comment type="subunit">
    <text evidence="1 6">Monomer and homodimer.</text>
</comment>
<feature type="binding site" description="in other chain" evidence="6">
    <location>
        <begin position="4"/>
        <end position="10"/>
    </location>
    <ligand>
        <name>substrate</name>
        <note>ligand shared between homodimeric partners</note>
    </ligand>
</feature>
<dbReference type="PANTHER" id="PTHR15364:SF0">
    <property type="entry name" value="2'-DEOXYNUCLEOSIDE 5'-PHOSPHATE N-HYDROLASE 1"/>
    <property type="match status" value="1"/>
</dbReference>
<dbReference type="InterPro" id="IPR028607">
    <property type="entry name" value="DNPH1"/>
</dbReference>
<comment type="similarity">
    <text evidence="6">Belongs to the 2'-deoxynucleoside 5'-phosphate N-hydrolase 1 family.</text>
</comment>
<dbReference type="Gene3D" id="3.40.50.450">
    <property type="match status" value="1"/>
</dbReference>
<dbReference type="Pfam" id="PF05014">
    <property type="entry name" value="Nuc_deoxyrib_tr"/>
    <property type="match status" value="1"/>
</dbReference>
<dbReference type="GO" id="GO:0009159">
    <property type="term" value="P:deoxyribonucleoside monophosphate catabolic process"/>
    <property type="evidence" value="ECO:0007669"/>
    <property type="project" value="InterPro"/>
</dbReference>
<name>A0AAX1N2D5_9BACT</name>
<accession>A0AAX1N2D5</accession>
<comment type="catalytic activity">
    <reaction evidence="5">
        <text>5-hydroxymethyl-dUMP + H2O = 5-hydroxymethyluracil + 2-deoxy-D-ribose 5-phosphate</text>
        <dbReference type="Rhea" id="RHEA:77099"/>
        <dbReference type="ChEBI" id="CHEBI:15377"/>
        <dbReference type="ChEBI" id="CHEBI:16964"/>
        <dbReference type="ChEBI" id="CHEBI:62877"/>
        <dbReference type="ChEBI" id="CHEBI:90409"/>
    </reaction>
    <physiologicalReaction direction="left-to-right" evidence="5">
        <dbReference type="Rhea" id="RHEA:77100"/>
    </physiologicalReaction>
</comment>
<evidence type="ECO:0000256" key="1">
    <source>
        <dbReference type="ARBA" id="ARBA00011407"/>
    </source>
</evidence>
<dbReference type="Proteomes" id="UP000678679">
    <property type="component" value="Chromosome 1"/>
</dbReference>
<proteinExistence type="inferred from homology"/>
<evidence type="ECO:0000313" key="8">
    <source>
        <dbReference type="Proteomes" id="UP000678679"/>
    </source>
</evidence>
<dbReference type="GO" id="GO:0009117">
    <property type="term" value="P:nucleotide metabolic process"/>
    <property type="evidence" value="ECO:0007669"/>
    <property type="project" value="UniProtKB-KW"/>
</dbReference>
<evidence type="ECO:0000256" key="6">
    <source>
        <dbReference type="HAMAP-Rule" id="MF_03036"/>
    </source>
</evidence>
<organism evidence="7 8">
    <name type="scientific">Flammeovirga yaeyamensis</name>
    <dbReference type="NCBI Taxonomy" id="367791"/>
    <lineage>
        <taxon>Bacteria</taxon>
        <taxon>Pseudomonadati</taxon>
        <taxon>Bacteroidota</taxon>
        <taxon>Cytophagia</taxon>
        <taxon>Cytophagales</taxon>
        <taxon>Flammeovirgaceae</taxon>
        <taxon>Flammeovirga</taxon>
    </lineage>
</organism>
<evidence type="ECO:0000256" key="3">
    <source>
        <dbReference type="ARBA" id="ARBA00023080"/>
    </source>
</evidence>
<keyword evidence="4 6" id="KW-0326">Glycosidase</keyword>
<protein>
    <recommendedName>
        <fullName evidence="6">Putative 2'-deoxynucleoside 5'-phosphate N-hydrolase 1</fullName>
        <ecNumber evidence="6">3.2.2.-</ecNumber>
    </recommendedName>
</protein>
<dbReference type="KEGG" id="fya:KMW28_18820"/>
<dbReference type="EC" id="3.2.2.-" evidence="6"/>
<gene>
    <name evidence="7" type="ORF">KMW28_18820</name>
</gene>
<dbReference type="EMBL" id="CP076132">
    <property type="protein sequence ID" value="QWG01674.1"/>
    <property type="molecule type" value="Genomic_DNA"/>
</dbReference>
<dbReference type="HAMAP" id="MF_03036">
    <property type="entry name" value="Nuc_phosphate_hydrolase"/>
    <property type="match status" value="1"/>
</dbReference>
<feature type="binding site" description="in other chain" evidence="6">
    <location>
        <position position="19"/>
    </location>
    <ligand>
        <name>substrate</name>
        <note>ligand shared between homodimeric partners</note>
    </ligand>
</feature>